<dbReference type="Pfam" id="PF00512">
    <property type="entry name" value="HisKA"/>
    <property type="match status" value="1"/>
</dbReference>
<organism evidence="10 11">
    <name type="scientific">Caulobacter flavus</name>
    <dbReference type="NCBI Taxonomy" id="1679497"/>
    <lineage>
        <taxon>Bacteria</taxon>
        <taxon>Pseudomonadati</taxon>
        <taxon>Pseudomonadota</taxon>
        <taxon>Alphaproteobacteria</taxon>
        <taxon>Caulobacterales</taxon>
        <taxon>Caulobacteraceae</taxon>
        <taxon>Caulobacter</taxon>
    </lineage>
</organism>
<dbReference type="Proteomes" id="UP000234483">
    <property type="component" value="Unassembled WGS sequence"/>
</dbReference>
<dbReference type="InterPro" id="IPR004358">
    <property type="entry name" value="Sig_transdc_His_kin-like_C"/>
</dbReference>
<dbReference type="InterPro" id="IPR005467">
    <property type="entry name" value="His_kinase_dom"/>
</dbReference>
<protein>
    <recommendedName>
        <fullName evidence="2">histidine kinase</fullName>
        <ecNumber evidence="2">2.7.13.3</ecNumber>
    </recommendedName>
</protein>
<dbReference type="KEGG" id="cfh:C1707_04485"/>
<dbReference type="InterPro" id="IPR036097">
    <property type="entry name" value="HisK_dim/P_sf"/>
</dbReference>
<evidence type="ECO:0000313" key="10">
    <source>
        <dbReference type="EMBL" id="PLR10606.1"/>
    </source>
</evidence>
<sequence length="767" mass="81994">MIEIKTIFGARLRSAIGVALVTACAALAAQVGVLHPLDDALSQWRFQLLKRPPSATLTVVEIDAESLRAAGTWPWGRDRFARVIDNLNGAGAKVVGLDVDFSARSSNAADEALAATVRRWPGQVIMPTFIQAGRGPDGRAISTRPIDALTEDVVLASVNVPIDADGRVRRYRLGFDTPAGLRPSMAATLLGRPPASGDFLIDYGFDANAVPRISFKDVYAGKFDPNLVRGRNVLIGSTAVELGDQFATPKRGILQGVYVHALAYESLRVGRALQAPGLPLLIVCAALAAFFLRPRTSADYGAALRRHMMVGAAVMVLPVALQAWTPIAFSPGAVILSQILSLAWLVRTELKRRADAVVQAREAHLRQLADHMRESRDSIQAAHDKLAVANVALDHALRARTDFLAMTSHEIRTPLNGVMGMTQVVLADPTLPAPVREKIRLVHASGETMLALVEDLLDVAKMESGTIAITKAPMDLDRLFDETLAVWTDKALEKGLRLTGDRAQAPSLIDEDAGRLRQILFNLLANAIKFTDGGEISLTSAVERSEFGDALVFTVTDTGIGIAPEHFERIFEPFTQVDASTTRKYGGTGLGLPICRRLATAMGGELRVESELGVGSRFIVRLPLTEIIVADGGTATTLQDARVLLVEANPLARGVLKAALSAQVANLEIVGTLGEARQFIAGRACDLVLVEGKTLSESDRAPAEVLADFSAEVRTARIAVLWAGEAEEAVTLGAVGADLIVQKPIAAGELPERLRELFAAEVVADAA</sequence>
<evidence type="ECO:0000259" key="7">
    <source>
        <dbReference type="PROSITE" id="PS50109"/>
    </source>
</evidence>
<dbReference type="Pfam" id="PF05226">
    <property type="entry name" value="CHASE2"/>
    <property type="match status" value="1"/>
</dbReference>
<dbReference type="PANTHER" id="PTHR45339:SF1">
    <property type="entry name" value="HYBRID SIGNAL TRANSDUCTION HISTIDINE KINASE J"/>
    <property type="match status" value="1"/>
</dbReference>
<evidence type="ECO:0000256" key="3">
    <source>
        <dbReference type="ARBA" id="ARBA00022553"/>
    </source>
</evidence>
<proteinExistence type="predicted"/>
<keyword evidence="12" id="KW-1185">Reference proteome</keyword>
<dbReference type="CDD" id="cd00082">
    <property type="entry name" value="HisKA"/>
    <property type="match status" value="1"/>
</dbReference>
<dbReference type="GO" id="GO:0000155">
    <property type="term" value="F:phosphorelay sensor kinase activity"/>
    <property type="evidence" value="ECO:0007669"/>
    <property type="project" value="InterPro"/>
</dbReference>
<dbReference type="EC" id="2.7.13.3" evidence="2"/>
<dbReference type="RefSeq" id="WP_101714143.1">
    <property type="nucleotide sequence ID" value="NZ_CP026100.1"/>
</dbReference>
<dbReference type="SMART" id="SM00387">
    <property type="entry name" value="HATPase_c"/>
    <property type="match status" value="1"/>
</dbReference>
<evidence type="ECO:0000256" key="1">
    <source>
        <dbReference type="ARBA" id="ARBA00000085"/>
    </source>
</evidence>
<dbReference type="InterPro" id="IPR001789">
    <property type="entry name" value="Sig_transdc_resp-reg_receiver"/>
</dbReference>
<dbReference type="AlphaFoldDB" id="A0A2N5CR01"/>
<feature type="transmembrane region" description="Helical" evidence="6">
    <location>
        <begin position="273"/>
        <end position="292"/>
    </location>
</feature>
<evidence type="ECO:0000313" key="11">
    <source>
        <dbReference type="Proteomes" id="UP000234483"/>
    </source>
</evidence>
<dbReference type="InterPro" id="IPR011006">
    <property type="entry name" value="CheY-like_superfamily"/>
</dbReference>
<name>A0A2N5CR01_9CAUL</name>
<keyword evidence="3" id="KW-0597">Phosphoprotein</keyword>
<dbReference type="Gene3D" id="3.30.565.10">
    <property type="entry name" value="Histidine kinase-like ATPase, C-terminal domain"/>
    <property type="match status" value="1"/>
</dbReference>
<dbReference type="SMART" id="SM01080">
    <property type="entry name" value="CHASE2"/>
    <property type="match status" value="1"/>
</dbReference>
<evidence type="ECO:0000256" key="5">
    <source>
        <dbReference type="PROSITE-ProRule" id="PRU00169"/>
    </source>
</evidence>
<dbReference type="SUPFAM" id="SSF55874">
    <property type="entry name" value="ATPase domain of HSP90 chaperone/DNA topoisomerase II/histidine kinase"/>
    <property type="match status" value="1"/>
</dbReference>
<dbReference type="FunFam" id="3.30.565.10:FF:000010">
    <property type="entry name" value="Sensor histidine kinase RcsC"/>
    <property type="match status" value="1"/>
</dbReference>
<feature type="domain" description="Histidine kinase" evidence="7">
    <location>
        <begin position="406"/>
        <end position="626"/>
    </location>
</feature>
<evidence type="ECO:0000313" key="9">
    <source>
        <dbReference type="EMBL" id="AYV45565.1"/>
    </source>
</evidence>
<reference evidence="9 12" key="2">
    <citation type="submission" date="2018-01" db="EMBL/GenBank/DDBJ databases">
        <title>Complete genome sequence of Caulobacter flavus RHGG3.</title>
        <authorList>
            <person name="Yang E."/>
        </authorList>
    </citation>
    <scope>NUCLEOTIDE SEQUENCE [LARGE SCALE GENOMIC DNA]</scope>
    <source>
        <strain evidence="9 12">RHGG3</strain>
    </source>
</reference>
<dbReference type="PROSITE" id="PS50109">
    <property type="entry name" value="HIS_KIN"/>
    <property type="match status" value="1"/>
</dbReference>
<dbReference type="InterPro" id="IPR036890">
    <property type="entry name" value="HATPase_C_sf"/>
</dbReference>
<dbReference type="Pfam" id="PF02518">
    <property type="entry name" value="HATPase_c"/>
    <property type="match status" value="1"/>
</dbReference>
<dbReference type="InterPro" id="IPR003661">
    <property type="entry name" value="HisK_dim/P_dom"/>
</dbReference>
<dbReference type="SUPFAM" id="SSF47384">
    <property type="entry name" value="Homodimeric domain of signal transducing histidine kinase"/>
    <property type="match status" value="1"/>
</dbReference>
<evidence type="ECO:0000256" key="6">
    <source>
        <dbReference type="SAM" id="Phobius"/>
    </source>
</evidence>
<comment type="catalytic activity">
    <reaction evidence="1">
        <text>ATP + protein L-histidine = ADP + protein N-phospho-L-histidine.</text>
        <dbReference type="EC" id="2.7.13.3"/>
    </reaction>
</comment>
<dbReference type="Gene3D" id="1.10.287.130">
    <property type="match status" value="1"/>
</dbReference>
<evidence type="ECO:0000256" key="2">
    <source>
        <dbReference type="ARBA" id="ARBA00012438"/>
    </source>
</evidence>
<comment type="caution">
    <text evidence="5">Lacks conserved residue(s) required for the propagation of feature annotation.</text>
</comment>
<dbReference type="SMART" id="SM00388">
    <property type="entry name" value="HisKA"/>
    <property type="match status" value="1"/>
</dbReference>
<reference evidence="10 11" key="1">
    <citation type="submission" date="2017-12" db="EMBL/GenBank/DDBJ databases">
        <title>The genome sequence of Caulobacter flavus CGMCC1 15093.</title>
        <authorList>
            <person name="Gao J."/>
            <person name="Mao X."/>
            <person name="Sun J."/>
        </authorList>
    </citation>
    <scope>NUCLEOTIDE SEQUENCE [LARGE SCALE GENOMIC DNA]</scope>
    <source>
        <strain evidence="10 11">CGMCC1 15093</strain>
    </source>
</reference>
<keyword evidence="6" id="KW-1133">Transmembrane helix</keyword>
<dbReference type="EMBL" id="PJRQ01000037">
    <property type="protein sequence ID" value="PLR10606.1"/>
    <property type="molecule type" value="Genomic_DNA"/>
</dbReference>
<evidence type="ECO:0000313" key="12">
    <source>
        <dbReference type="Proteomes" id="UP000281192"/>
    </source>
</evidence>
<dbReference type="SUPFAM" id="SSF52172">
    <property type="entry name" value="CheY-like"/>
    <property type="match status" value="1"/>
</dbReference>
<keyword evidence="6" id="KW-0472">Membrane</keyword>
<dbReference type="Proteomes" id="UP000281192">
    <property type="component" value="Chromosome"/>
</dbReference>
<gene>
    <name evidence="9" type="ORF">C1707_04485</name>
    <name evidence="10" type="ORF">CFHF_16780</name>
</gene>
<dbReference type="InterPro" id="IPR003594">
    <property type="entry name" value="HATPase_dom"/>
</dbReference>
<dbReference type="PROSITE" id="PS50110">
    <property type="entry name" value="RESPONSE_REGULATORY"/>
    <property type="match status" value="1"/>
</dbReference>
<dbReference type="Gene3D" id="3.40.50.2300">
    <property type="match status" value="1"/>
</dbReference>
<dbReference type="OrthoDB" id="9801651at2"/>
<evidence type="ECO:0000259" key="8">
    <source>
        <dbReference type="PROSITE" id="PS50110"/>
    </source>
</evidence>
<keyword evidence="4" id="KW-0902">Two-component regulatory system</keyword>
<dbReference type="PANTHER" id="PTHR45339">
    <property type="entry name" value="HYBRID SIGNAL TRANSDUCTION HISTIDINE KINASE J"/>
    <property type="match status" value="1"/>
</dbReference>
<dbReference type="EMBL" id="CP026100">
    <property type="protein sequence ID" value="AYV45565.1"/>
    <property type="molecule type" value="Genomic_DNA"/>
</dbReference>
<feature type="domain" description="Response regulatory" evidence="8">
    <location>
        <begin position="642"/>
        <end position="758"/>
    </location>
</feature>
<dbReference type="PRINTS" id="PR00344">
    <property type="entry name" value="BCTRLSENSOR"/>
</dbReference>
<dbReference type="InterPro" id="IPR007890">
    <property type="entry name" value="CHASE2"/>
</dbReference>
<dbReference type="PROSITE" id="PS51257">
    <property type="entry name" value="PROKAR_LIPOPROTEIN"/>
    <property type="match status" value="1"/>
</dbReference>
<accession>A0A2N5CR01</accession>
<evidence type="ECO:0000256" key="4">
    <source>
        <dbReference type="ARBA" id="ARBA00023012"/>
    </source>
</evidence>
<dbReference type="CDD" id="cd16922">
    <property type="entry name" value="HATPase_EvgS-ArcB-TorS-like"/>
    <property type="match status" value="1"/>
</dbReference>
<keyword evidence="6" id="KW-0812">Transmembrane</keyword>